<accession>A0A917GNH8</accession>
<evidence type="ECO:0000313" key="2">
    <source>
        <dbReference type="EMBL" id="GGG52640.1"/>
    </source>
</evidence>
<protein>
    <submittedName>
        <fullName evidence="2">Uncharacterized protein</fullName>
    </submittedName>
</protein>
<organism evidence="2 3">
    <name type="scientific">Bizionia arctica</name>
    <dbReference type="NCBI Taxonomy" id="1495645"/>
    <lineage>
        <taxon>Bacteria</taxon>
        <taxon>Pseudomonadati</taxon>
        <taxon>Bacteroidota</taxon>
        <taxon>Flavobacteriia</taxon>
        <taxon>Flavobacteriales</taxon>
        <taxon>Flavobacteriaceae</taxon>
        <taxon>Bizionia</taxon>
    </lineage>
</organism>
<keyword evidence="1" id="KW-0175">Coiled coil</keyword>
<evidence type="ECO:0000256" key="1">
    <source>
        <dbReference type="SAM" id="Coils"/>
    </source>
</evidence>
<evidence type="ECO:0000313" key="3">
    <source>
        <dbReference type="Proteomes" id="UP000625976"/>
    </source>
</evidence>
<reference evidence="2" key="1">
    <citation type="journal article" date="2014" name="Int. J. Syst. Evol. Microbiol.">
        <title>Complete genome sequence of Corynebacterium casei LMG S-19264T (=DSM 44701T), isolated from a smear-ripened cheese.</title>
        <authorList>
            <consortium name="US DOE Joint Genome Institute (JGI-PGF)"/>
            <person name="Walter F."/>
            <person name="Albersmeier A."/>
            <person name="Kalinowski J."/>
            <person name="Ruckert C."/>
        </authorList>
    </citation>
    <scope>NUCLEOTIDE SEQUENCE</scope>
    <source>
        <strain evidence="2">CGMCC 1.12751</strain>
    </source>
</reference>
<sequence>MNNIIKKELLSRMTLARKAFTKVPKKLEPLLEYYDQQPLDNVVNYMINTLQESFRWNNDTVVIQAAGFEWYYDGDEAPYALGYGYSSFKKLPNLKGFKSDKTARVRDDFDGGLQFGKNEFSDCGGFNVADACFPLFTYIDCEGGEHALIDDFINLFTARMFYAMHLAMSAVVQSDAFNKLKIEKPFYFFANNHDWSPCLLFELNDETSEPENFGNDASLVVPELDKFLKKLEKTKIKRLLQEDYVDSLQDGPIENYEKALLELPMLKSEGHSLKLTLDEISSFGYRLIRDRAYQEVSFEVLTFYCNLLITDPKSGVHDYRDAIIALYLNDSKKAHAFIEQLTADNETLKNQLIDDFRNIIRWMTESEPETRYPNSNLFLYESEETQLAMDKLANCLEELKQKKVDAALKRKLDKLFKTINNSDDDLLAYNEFMEKLAKNQGQDPNWAGQISAYTGQRMADCIVKKEHDPALKTFDHFCVKLLPYLNSSSNNYVAASMGIVLSVHTKDYAIGEKVLEEVLVKDFNMDNCRYSPLLYNLACYFAAKGDRDNLIMAAKRASMFGKKAKQFIADSDFAPYLNDEEFMSVLNHE</sequence>
<dbReference type="EMBL" id="BMFQ01000003">
    <property type="protein sequence ID" value="GGG52640.1"/>
    <property type="molecule type" value="Genomic_DNA"/>
</dbReference>
<comment type="caution">
    <text evidence="2">The sequence shown here is derived from an EMBL/GenBank/DDBJ whole genome shotgun (WGS) entry which is preliminary data.</text>
</comment>
<gene>
    <name evidence="2" type="ORF">GCM10010976_24670</name>
</gene>
<feature type="coiled-coil region" evidence="1">
    <location>
        <begin position="382"/>
        <end position="409"/>
    </location>
</feature>
<dbReference type="AlphaFoldDB" id="A0A917GNH8"/>
<dbReference type="Proteomes" id="UP000625976">
    <property type="component" value="Unassembled WGS sequence"/>
</dbReference>
<reference evidence="2" key="2">
    <citation type="submission" date="2020-09" db="EMBL/GenBank/DDBJ databases">
        <authorList>
            <person name="Sun Q."/>
            <person name="Zhou Y."/>
        </authorList>
    </citation>
    <scope>NUCLEOTIDE SEQUENCE</scope>
    <source>
        <strain evidence="2">CGMCC 1.12751</strain>
    </source>
</reference>
<dbReference type="RefSeq" id="WP_188465326.1">
    <property type="nucleotide sequence ID" value="NZ_BMFQ01000003.1"/>
</dbReference>
<keyword evidence="3" id="KW-1185">Reference proteome</keyword>
<name>A0A917GNH8_9FLAO</name>
<dbReference type="NCBIfam" id="NF047558">
    <property type="entry name" value="TPR_END_plus"/>
    <property type="match status" value="1"/>
</dbReference>
<proteinExistence type="predicted"/>